<gene>
    <name evidence="4" type="ORF">LPB04_17375</name>
</gene>
<feature type="chain" id="PRO_5032267615" evidence="2">
    <location>
        <begin position="23"/>
        <end position="322"/>
    </location>
</feature>
<dbReference type="GO" id="GO:0016831">
    <property type="term" value="F:carboxy-lyase activity"/>
    <property type="evidence" value="ECO:0007669"/>
    <property type="project" value="InterPro"/>
</dbReference>
<sequence length="322" mass="34677">MRNRLFKLAALAAALVCGAAAAQPTPAGDYHQHVFSDEILALLGPDAGLRPVQAKEVIGLLDAAGIRKAVLLSTAYMYGSPRRAVEDEYAQVRRENDWTAAQAAQFPDRLIAFCGVNPLKDYAIDEIRRCAGKPGLKRGLKLHLGNSDVQLDQEAHLKRLAEVFAAANRAGMAIVVHMRASIRNKRPYGAAQAQAFLDKVLPAAPDVPVQVAHLGGSGPGFEDPPAREVLATLAAAAESGSRSTRNLWFDVASIADRDISAEAAALLAKRLRQVGMGRVLYGTDSAQGNNLRPREAWAAFRRLPLTEAEFAQIAANLPPYFR</sequence>
<dbReference type="GO" id="GO:0005737">
    <property type="term" value="C:cytoplasm"/>
    <property type="evidence" value="ECO:0007669"/>
    <property type="project" value="TreeGrafter"/>
</dbReference>
<feature type="domain" description="Amidohydrolase-related" evidence="3">
    <location>
        <begin position="83"/>
        <end position="314"/>
    </location>
</feature>
<dbReference type="RefSeq" id="WP_193685756.1">
    <property type="nucleotide sequence ID" value="NZ_CP062941.1"/>
</dbReference>
<dbReference type="Pfam" id="PF04909">
    <property type="entry name" value="Amidohydro_2"/>
    <property type="match status" value="1"/>
</dbReference>
<dbReference type="InterPro" id="IPR032465">
    <property type="entry name" value="ACMSD"/>
</dbReference>
<dbReference type="PANTHER" id="PTHR21240">
    <property type="entry name" value="2-AMINO-3-CARBOXYLMUCONATE-6-SEMIALDEHYDE DECARBOXYLASE"/>
    <property type="match status" value="1"/>
</dbReference>
<dbReference type="GO" id="GO:0016787">
    <property type="term" value="F:hydrolase activity"/>
    <property type="evidence" value="ECO:0007669"/>
    <property type="project" value="UniProtKB-KW"/>
</dbReference>
<dbReference type="GO" id="GO:0019748">
    <property type="term" value="P:secondary metabolic process"/>
    <property type="evidence" value="ECO:0007669"/>
    <property type="project" value="TreeGrafter"/>
</dbReference>
<evidence type="ECO:0000259" key="3">
    <source>
        <dbReference type="Pfam" id="PF04909"/>
    </source>
</evidence>
<evidence type="ECO:0000313" key="4">
    <source>
        <dbReference type="EMBL" id="QOL48713.1"/>
    </source>
</evidence>
<dbReference type="PANTHER" id="PTHR21240:SF28">
    <property type="entry name" value="ISO-OROTATE DECARBOXYLASE (EUROFUNG)"/>
    <property type="match status" value="1"/>
</dbReference>
<evidence type="ECO:0000256" key="2">
    <source>
        <dbReference type="SAM" id="SignalP"/>
    </source>
</evidence>
<organism evidence="4 5">
    <name type="scientific">Massilia litorea</name>
    <dbReference type="NCBI Taxonomy" id="2769491"/>
    <lineage>
        <taxon>Bacteria</taxon>
        <taxon>Pseudomonadati</taxon>
        <taxon>Pseudomonadota</taxon>
        <taxon>Betaproteobacteria</taxon>
        <taxon>Burkholderiales</taxon>
        <taxon>Oxalobacteraceae</taxon>
        <taxon>Telluria group</taxon>
        <taxon>Massilia</taxon>
    </lineage>
</organism>
<dbReference type="InterPro" id="IPR006680">
    <property type="entry name" value="Amidohydro-rel"/>
</dbReference>
<feature type="signal peptide" evidence="2">
    <location>
        <begin position="1"/>
        <end position="22"/>
    </location>
</feature>
<dbReference type="InterPro" id="IPR032466">
    <property type="entry name" value="Metal_Hydrolase"/>
</dbReference>
<dbReference type="AlphaFoldDB" id="A0A7L9U103"/>
<reference evidence="4 5" key="1">
    <citation type="submission" date="2020-10" db="EMBL/GenBank/DDBJ databases">
        <title>Genome sequencing of Massilia sp. LPB0304.</title>
        <authorList>
            <person name="Kim J."/>
        </authorList>
    </citation>
    <scope>NUCLEOTIDE SEQUENCE [LARGE SCALE GENOMIC DNA]</scope>
    <source>
        <strain evidence="4 5">LPB0304</strain>
    </source>
</reference>
<keyword evidence="4" id="KW-0378">Hydrolase</keyword>
<keyword evidence="1" id="KW-0456">Lyase</keyword>
<accession>A0A7L9U103</accession>
<dbReference type="EMBL" id="CP062941">
    <property type="protein sequence ID" value="QOL48713.1"/>
    <property type="molecule type" value="Genomic_DNA"/>
</dbReference>
<evidence type="ECO:0000256" key="1">
    <source>
        <dbReference type="ARBA" id="ARBA00023239"/>
    </source>
</evidence>
<evidence type="ECO:0000313" key="5">
    <source>
        <dbReference type="Proteomes" id="UP000593875"/>
    </source>
</evidence>
<dbReference type="Gene3D" id="3.20.20.140">
    <property type="entry name" value="Metal-dependent hydrolases"/>
    <property type="match status" value="1"/>
</dbReference>
<keyword evidence="5" id="KW-1185">Reference proteome</keyword>
<proteinExistence type="predicted"/>
<dbReference type="KEGG" id="mlir:LPB04_17375"/>
<name>A0A7L9U103_9BURK</name>
<dbReference type="SUPFAM" id="SSF51556">
    <property type="entry name" value="Metallo-dependent hydrolases"/>
    <property type="match status" value="1"/>
</dbReference>
<dbReference type="Proteomes" id="UP000593875">
    <property type="component" value="Chromosome"/>
</dbReference>
<keyword evidence="2" id="KW-0732">Signal</keyword>
<protein>
    <submittedName>
        <fullName evidence="4">Amidohydrolase family protein</fullName>
    </submittedName>
</protein>